<evidence type="ECO:0000313" key="3">
    <source>
        <dbReference type="EMBL" id="EEH60644.1"/>
    </source>
</evidence>
<organism evidence="4">
    <name type="scientific">Micromonas pusilla (strain CCMP1545)</name>
    <name type="common">Picoplanktonic green alga</name>
    <dbReference type="NCBI Taxonomy" id="564608"/>
    <lineage>
        <taxon>Eukaryota</taxon>
        <taxon>Viridiplantae</taxon>
        <taxon>Chlorophyta</taxon>
        <taxon>Mamiellophyceae</taxon>
        <taxon>Mamiellales</taxon>
        <taxon>Mamiellaceae</taxon>
        <taxon>Micromonas</taxon>
    </lineage>
</organism>
<keyword evidence="4" id="KW-1185">Reference proteome</keyword>
<evidence type="ECO:0000256" key="1">
    <source>
        <dbReference type="SAM" id="MobiDB-lite"/>
    </source>
</evidence>
<accession>C1MGW7</accession>
<dbReference type="KEGG" id="mpp:MICPUCDRAFT_61157"/>
<feature type="transmembrane region" description="Helical" evidence="2">
    <location>
        <begin position="60"/>
        <end position="82"/>
    </location>
</feature>
<keyword evidence="2" id="KW-1133">Transmembrane helix</keyword>
<sequence length="311" mass="33910">MPAVRRATRASTREKSSSSDISNGRHDEEVNGVDASYPAQAARISYRIFERRRAWRLAIIRPYAAVHHTGLWMAILVALATILKSSGMDAQVGSPRDLCPKWAEAIPIGAVAAAMASAYLTAVVFKTTCPATYENSYEIVCEVLSWIGAAARHYALLRGITVWRPLRPLTMATGIVSLRYEFSKQAGWFLARCVADAGGHAGRRYLEGAHGGDYARCFAAEIPMCLVKIAFGLSLHWGLERRDRARFLEAHADEDARHLSALPPRRRRSYSEGEGRGSGFAGGESGFARGTGVAIVAAVGFYAFEHMCLGC</sequence>
<dbReference type="GeneID" id="9680544"/>
<feature type="region of interest" description="Disordered" evidence="1">
    <location>
        <begin position="1"/>
        <end position="32"/>
    </location>
</feature>
<dbReference type="RefSeq" id="XP_003055392.1">
    <property type="nucleotide sequence ID" value="XM_003055346.1"/>
</dbReference>
<proteinExistence type="predicted"/>
<feature type="compositionally biased region" description="Basic and acidic residues" evidence="1">
    <location>
        <begin position="11"/>
        <end position="29"/>
    </location>
</feature>
<feature type="transmembrane region" description="Helical" evidence="2">
    <location>
        <begin position="102"/>
        <end position="125"/>
    </location>
</feature>
<keyword evidence="2" id="KW-0472">Membrane</keyword>
<gene>
    <name evidence="3" type="ORF">MICPUCDRAFT_61157</name>
</gene>
<evidence type="ECO:0000313" key="4">
    <source>
        <dbReference type="Proteomes" id="UP000001876"/>
    </source>
</evidence>
<keyword evidence="2" id="KW-0812">Transmembrane</keyword>
<dbReference type="AlphaFoldDB" id="C1MGW7"/>
<protein>
    <submittedName>
        <fullName evidence="3">Predicted protein</fullName>
    </submittedName>
</protein>
<dbReference type="EMBL" id="GG663735">
    <property type="protein sequence ID" value="EEH60644.1"/>
    <property type="molecule type" value="Genomic_DNA"/>
</dbReference>
<dbReference type="Proteomes" id="UP000001876">
    <property type="component" value="Unassembled WGS sequence"/>
</dbReference>
<name>C1MGW7_MICPC</name>
<reference evidence="3 4" key="1">
    <citation type="journal article" date="2009" name="Science">
        <title>Green evolution and dynamic adaptations revealed by genomes of the marine picoeukaryotes Micromonas.</title>
        <authorList>
            <person name="Worden A.Z."/>
            <person name="Lee J.H."/>
            <person name="Mock T."/>
            <person name="Rouze P."/>
            <person name="Simmons M.P."/>
            <person name="Aerts A.L."/>
            <person name="Allen A.E."/>
            <person name="Cuvelier M.L."/>
            <person name="Derelle E."/>
            <person name="Everett M.V."/>
            <person name="Foulon E."/>
            <person name="Grimwood J."/>
            <person name="Gundlach H."/>
            <person name="Henrissat B."/>
            <person name="Napoli C."/>
            <person name="McDonald S.M."/>
            <person name="Parker M.S."/>
            <person name="Rombauts S."/>
            <person name="Salamov A."/>
            <person name="Von Dassow P."/>
            <person name="Badger J.H."/>
            <person name="Coutinho P.M."/>
            <person name="Demir E."/>
            <person name="Dubchak I."/>
            <person name="Gentemann C."/>
            <person name="Eikrem W."/>
            <person name="Gready J.E."/>
            <person name="John U."/>
            <person name="Lanier W."/>
            <person name="Lindquist E.A."/>
            <person name="Lucas S."/>
            <person name="Mayer K.F."/>
            <person name="Moreau H."/>
            <person name="Not F."/>
            <person name="Otillar R."/>
            <person name="Panaud O."/>
            <person name="Pangilinan J."/>
            <person name="Paulsen I."/>
            <person name="Piegu B."/>
            <person name="Poliakov A."/>
            <person name="Robbens S."/>
            <person name="Schmutz J."/>
            <person name="Toulza E."/>
            <person name="Wyss T."/>
            <person name="Zelensky A."/>
            <person name="Zhou K."/>
            <person name="Armbrust E.V."/>
            <person name="Bhattacharya D."/>
            <person name="Goodenough U.W."/>
            <person name="Van de Peer Y."/>
            <person name="Grigoriev I.V."/>
        </authorList>
    </citation>
    <scope>NUCLEOTIDE SEQUENCE [LARGE SCALE GENOMIC DNA]</scope>
    <source>
        <strain evidence="3 4">CCMP1545</strain>
    </source>
</reference>
<evidence type="ECO:0000256" key="2">
    <source>
        <dbReference type="SAM" id="Phobius"/>
    </source>
</evidence>